<evidence type="ECO:0000313" key="3">
    <source>
        <dbReference type="Proteomes" id="UP000494163"/>
    </source>
</evidence>
<proteinExistence type="predicted"/>
<organism evidence="2 3">
    <name type="scientific">Drosophila busckii</name>
    <name type="common">Fruit fly</name>
    <dbReference type="NCBI Taxonomy" id="30019"/>
    <lineage>
        <taxon>Eukaryota</taxon>
        <taxon>Metazoa</taxon>
        <taxon>Ecdysozoa</taxon>
        <taxon>Arthropoda</taxon>
        <taxon>Hexapoda</taxon>
        <taxon>Insecta</taxon>
        <taxon>Pterygota</taxon>
        <taxon>Neoptera</taxon>
        <taxon>Endopterygota</taxon>
        <taxon>Diptera</taxon>
        <taxon>Brachycera</taxon>
        <taxon>Muscomorpha</taxon>
        <taxon>Ephydroidea</taxon>
        <taxon>Drosophilidae</taxon>
        <taxon>Drosophila</taxon>
    </lineage>
</organism>
<feature type="region of interest" description="Disordered" evidence="1">
    <location>
        <begin position="86"/>
        <end position="113"/>
    </location>
</feature>
<accession>A0A0M3QZJ8</accession>
<evidence type="ECO:0000256" key="1">
    <source>
        <dbReference type="SAM" id="MobiDB-lite"/>
    </source>
</evidence>
<dbReference type="EMBL" id="CP012528">
    <property type="protein sequence ID" value="ALC49543.1"/>
    <property type="molecule type" value="Genomic_DNA"/>
</dbReference>
<gene>
    <name evidence="2" type="ORF">Dbus_chrXg1399</name>
</gene>
<keyword evidence="3" id="KW-1185">Reference proteome</keyword>
<dbReference type="Proteomes" id="UP000494163">
    <property type="component" value="Chromosome X"/>
</dbReference>
<evidence type="ECO:0000313" key="2">
    <source>
        <dbReference type="EMBL" id="ALC49543.1"/>
    </source>
</evidence>
<sequence length="196" mass="21940">MNDDSNLHWCCRPEAEVVAQSKRLVDRVFRRVNNSNLPQIEEESPPANFYDQDSGVYHRRCAYCDRVIVYLNANCQSVASQTCNMQRDMPTQTETEQPPKEPEPQPAPSSGSNCGNTKCRLVKALLLVISVLHGGYALYKFLPNMLPYVQQANLALAQGLNLLPPLQQSPPPPPSPPATRSLPMFLWGLLVKCTEF</sequence>
<protein>
    <submittedName>
        <fullName evidence="2">Maker343</fullName>
    </submittedName>
</protein>
<reference evidence="2 3" key="1">
    <citation type="submission" date="2015-08" db="EMBL/GenBank/DDBJ databases">
        <title>Ancestral chromatin configuration constrains chromatin evolution on differentiating sex chromosomes in Drosophila.</title>
        <authorList>
            <person name="Zhou Q."/>
            <person name="Bachtrog D."/>
        </authorList>
    </citation>
    <scope>NUCLEOTIDE SEQUENCE [LARGE SCALE GENOMIC DNA]</scope>
    <source>
        <tissue evidence="2">Whole larvae</tissue>
    </source>
</reference>
<name>A0A0M3QZJ8_DROBS</name>
<dbReference type="AlphaFoldDB" id="A0A0M3QZJ8"/>